<feature type="compositionally biased region" description="Basic and acidic residues" evidence="1">
    <location>
        <begin position="289"/>
        <end position="305"/>
    </location>
</feature>
<dbReference type="STRING" id="35608.A0A2U1LR33"/>
<organism evidence="2 3">
    <name type="scientific">Artemisia annua</name>
    <name type="common">Sweet wormwood</name>
    <dbReference type="NCBI Taxonomy" id="35608"/>
    <lineage>
        <taxon>Eukaryota</taxon>
        <taxon>Viridiplantae</taxon>
        <taxon>Streptophyta</taxon>
        <taxon>Embryophyta</taxon>
        <taxon>Tracheophyta</taxon>
        <taxon>Spermatophyta</taxon>
        <taxon>Magnoliopsida</taxon>
        <taxon>eudicotyledons</taxon>
        <taxon>Gunneridae</taxon>
        <taxon>Pentapetalae</taxon>
        <taxon>asterids</taxon>
        <taxon>campanulids</taxon>
        <taxon>Asterales</taxon>
        <taxon>Asteraceae</taxon>
        <taxon>Asteroideae</taxon>
        <taxon>Anthemideae</taxon>
        <taxon>Artemisiinae</taxon>
        <taxon>Artemisia</taxon>
    </lineage>
</organism>
<protein>
    <submittedName>
        <fullName evidence="2">Uncharacterized protein</fullName>
    </submittedName>
</protein>
<evidence type="ECO:0000313" key="2">
    <source>
        <dbReference type="EMBL" id="PWA51450.1"/>
    </source>
</evidence>
<feature type="region of interest" description="Disordered" evidence="1">
    <location>
        <begin position="27"/>
        <end position="53"/>
    </location>
</feature>
<dbReference type="EMBL" id="PKPP01008157">
    <property type="protein sequence ID" value="PWA51450.1"/>
    <property type="molecule type" value="Genomic_DNA"/>
</dbReference>
<keyword evidence="3" id="KW-1185">Reference proteome</keyword>
<dbReference type="PANTHER" id="PTHR34427:SF5">
    <property type="entry name" value="DUF4283 DOMAIN-CONTAINING PROTEIN"/>
    <property type="match status" value="1"/>
</dbReference>
<dbReference type="OrthoDB" id="999103at2759"/>
<feature type="compositionally biased region" description="Low complexity" evidence="1">
    <location>
        <begin position="319"/>
        <end position="336"/>
    </location>
</feature>
<feature type="compositionally biased region" description="Basic and acidic residues" evidence="1">
    <location>
        <begin position="41"/>
        <end position="53"/>
    </location>
</feature>
<accession>A0A2U1LR33</accession>
<feature type="compositionally biased region" description="Basic and acidic residues" evidence="1">
    <location>
        <begin position="406"/>
        <end position="416"/>
    </location>
</feature>
<name>A0A2U1LR33_ARTAN</name>
<feature type="compositionally biased region" description="Acidic residues" evidence="1">
    <location>
        <begin position="342"/>
        <end position="352"/>
    </location>
</feature>
<dbReference type="AlphaFoldDB" id="A0A2U1LR33"/>
<dbReference type="Proteomes" id="UP000245207">
    <property type="component" value="Unassembled WGS sequence"/>
</dbReference>
<reference evidence="2 3" key="1">
    <citation type="journal article" date="2018" name="Mol. Plant">
        <title>The genome of Artemisia annua provides insight into the evolution of Asteraceae family and artemisinin biosynthesis.</title>
        <authorList>
            <person name="Shen Q."/>
            <person name="Zhang L."/>
            <person name="Liao Z."/>
            <person name="Wang S."/>
            <person name="Yan T."/>
            <person name="Shi P."/>
            <person name="Liu M."/>
            <person name="Fu X."/>
            <person name="Pan Q."/>
            <person name="Wang Y."/>
            <person name="Lv Z."/>
            <person name="Lu X."/>
            <person name="Zhang F."/>
            <person name="Jiang W."/>
            <person name="Ma Y."/>
            <person name="Chen M."/>
            <person name="Hao X."/>
            <person name="Li L."/>
            <person name="Tang Y."/>
            <person name="Lv G."/>
            <person name="Zhou Y."/>
            <person name="Sun X."/>
            <person name="Brodelius P.E."/>
            <person name="Rose J.K.C."/>
            <person name="Tang K."/>
        </authorList>
    </citation>
    <scope>NUCLEOTIDE SEQUENCE [LARGE SCALE GENOMIC DNA]</scope>
    <source>
        <strain evidence="3">cv. Huhao1</strain>
        <tissue evidence="2">Leaf</tissue>
    </source>
</reference>
<sequence>MRLREIRFGEEFLKVFVAFDRKNPGEYRRSDNSGGVRRNNMKAEHDRSGKNGYSMKRDERRFVDVVNGYKSNTDSKQRVMEERKEECRNHDDNLEAREEKENLRMIEVGDDEVNMAFFNRCLLGEVKNPLFLSKLPSFCDEEGLNNVEIKTMDGLEIMMVFDNSETVTNILNNINHGMRRWVHKMRRWSKHYILPGRLTWVNVMGVPVSCWSEHMFKNIVALHGRVIGTSNCNLEGNQNLIVAKVQLHTRNKGLINKSLYIKVFGKNFKINIVEEVGDIMEVDWEEDGNESKIEHMNRDTEKQDENNDMVISDSESNEDSSGGETDSNEDSSGGDSLKSDLEEGGNEAEDETAFNLRPEDDGGRKMEEDEVSRISGMSRVWETTEEAISKKEKATVDVDKMGHVKDIGPQLTKDDSPNQNKINEDGPSEARGPVRIDWAVNESSNEKIRRTRWAPIRRVAAGRCFMSLIIARYFLVY</sequence>
<evidence type="ECO:0000313" key="3">
    <source>
        <dbReference type="Proteomes" id="UP000245207"/>
    </source>
</evidence>
<feature type="region of interest" description="Disordered" evidence="1">
    <location>
        <begin position="287"/>
        <end position="378"/>
    </location>
</feature>
<gene>
    <name evidence="2" type="ORF">CTI12_AA427690</name>
</gene>
<evidence type="ECO:0000256" key="1">
    <source>
        <dbReference type="SAM" id="MobiDB-lite"/>
    </source>
</evidence>
<feature type="compositionally biased region" description="Basic and acidic residues" evidence="1">
    <location>
        <begin position="357"/>
        <end position="367"/>
    </location>
</feature>
<proteinExistence type="predicted"/>
<feature type="region of interest" description="Disordered" evidence="1">
    <location>
        <begin position="406"/>
        <end position="432"/>
    </location>
</feature>
<dbReference type="PANTHER" id="PTHR34427">
    <property type="entry name" value="DUF4283 DOMAIN PROTEIN"/>
    <property type="match status" value="1"/>
</dbReference>
<comment type="caution">
    <text evidence="2">The sequence shown here is derived from an EMBL/GenBank/DDBJ whole genome shotgun (WGS) entry which is preliminary data.</text>
</comment>